<evidence type="ECO:0000313" key="3">
    <source>
        <dbReference type="Proteomes" id="UP000461288"/>
    </source>
</evidence>
<accession>A0A7X3HDT8</accession>
<dbReference type="RefSeq" id="WP_160483328.1">
    <property type="nucleotide sequence ID" value="NZ_JARGCP010000001.1"/>
</dbReference>
<dbReference type="Proteomes" id="UP000461288">
    <property type="component" value="Unassembled WGS sequence"/>
</dbReference>
<sequence>MKEEPKSAGAETPWHKSSFLFIIIFFISINGYGLIALIALVMALLNLKHDNWYRFLWPWIFVLMFSAAGLVGFATRIIAENYTYEASER</sequence>
<comment type="caution">
    <text evidence="2">The sequence shown here is derived from an EMBL/GenBank/DDBJ whole genome shotgun (WGS) entry which is preliminary data.</text>
</comment>
<dbReference type="AlphaFoldDB" id="A0A7X3HDT8"/>
<keyword evidence="1" id="KW-1133">Transmembrane helix</keyword>
<organism evidence="2 3">
    <name type="scientific">Metapseudomonas otitidis</name>
    <dbReference type="NCBI Taxonomy" id="319939"/>
    <lineage>
        <taxon>Bacteria</taxon>
        <taxon>Pseudomonadati</taxon>
        <taxon>Pseudomonadota</taxon>
        <taxon>Gammaproteobacteria</taxon>
        <taxon>Pseudomonadales</taxon>
        <taxon>Pseudomonadaceae</taxon>
        <taxon>Metapseudomonas</taxon>
    </lineage>
</organism>
<protein>
    <submittedName>
        <fullName evidence="2">Uncharacterized protein</fullName>
    </submittedName>
</protein>
<feature type="transmembrane region" description="Helical" evidence="1">
    <location>
        <begin position="20"/>
        <end position="44"/>
    </location>
</feature>
<evidence type="ECO:0000313" key="2">
    <source>
        <dbReference type="EMBL" id="MWK60152.1"/>
    </source>
</evidence>
<keyword evidence="1" id="KW-0812">Transmembrane</keyword>
<gene>
    <name evidence="2" type="ORF">GO594_29605</name>
</gene>
<feature type="transmembrane region" description="Helical" evidence="1">
    <location>
        <begin position="56"/>
        <end position="79"/>
    </location>
</feature>
<evidence type="ECO:0000256" key="1">
    <source>
        <dbReference type="SAM" id="Phobius"/>
    </source>
</evidence>
<proteinExistence type="predicted"/>
<reference evidence="2 3" key="1">
    <citation type="submission" date="2019-12" db="EMBL/GenBank/DDBJ databases">
        <title>Draft genome sequence of Pseudomonas otitidis recovered from a chicken carcass.</title>
        <authorList>
            <person name="Vieira T.R."/>
            <person name="Oliviera E.F.C."/>
            <person name="Silva N.M.V."/>
            <person name="Sambrano G.E."/>
            <person name="Cibulski S.P."/>
            <person name="Cardoso M.R.I."/>
        </authorList>
    </citation>
    <scope>NUCLEOTIDE SEQUENCE [LARGE SCALE GENOMIC DNA]</scope>
    <source>
        <strain evidence="2 3">25_K</strain>
    </source>
</reference>
<keyword evidence="1" id="KW-0472">Membrane</keyword>
<name>A0A7X3HDT8_9GAMM</name>
<dbReference type="EMBL" id="WTFN01000163">
    <property type="protein sequence ID" value="MWK60152.1"/>
    <property type="molecule type" value="Genomic_DNA"/>
</dbReference>